<feature type="compositionally biased region" description="Polar residues" evidence="1">
    <location>
        <begin position="195"/>
        <end position="208"/>
    </location>
</feature>
<organism evidence="4 5">
    <name type="scientific">Dreissena polymorpha</name>
    <name type="common">Zebra mussel</name>
    <name type="synonym">Mytilus polymorpha</name>
    <dbReference type="NCBI Taxonomy" id="45954"/>
    <lineage>
        <taxon>Eukaryota</taxon>
        <taxon>Metazoa</taxon>
        <taxon>Spiralia</taxon>
        <taxon>Lophotrochozoa</taxon>
        <taxon>Mollusca</taxon>
        <taxon>Bivalvia</taxon>
        <taxon>Autobranchia</taxon>
        <taxon>Heteroconchia</taxon>
        <taxon>Euheterodonta</taxon>
        <taxon>Imparidentia</taxon>
        <taxon>Neoheterodontei</taxon>
        <taxon>Myida</taxon>
        <taxon>Dreissenoidea</taxon>
        <taxon>Dreissenidae</taxon>
        <taxon>Dreissena</taxon>
    </lineage>
</organism>
<feature type="chain" id="PRO_5038520885" description="MAM domain-containing protein" evidence="2">
    <location>
        <begin position="20"/>
        <end position="228"/>
    </location>
</feature>
<dbReference type="AlphaFoldDB" id="A0A9D4KCX0"/>
<evidence type="ECO:0000256" key="1">
    <source>
        <dbReference type="SAM" id="MobiDB-lite"/>
    </source>
</evidence>
<dbReference type="GO" id="GO:0016020">
    <property type="term" value="C:membrane"/>
    <property type="evidence" value="ECO:0007669"/>
    <property type="project" value="InterPro"/>
</dbReference>
<dbReference type="SUPFAM" id="SSF49899">
    <property type="entry name" value="Concanavalin A-like lectins/glucanases"/>
    <property type="match status" value="1"/>
</dbReference>
<keyword evidence="2" id="KW-0732">Signal</keyword>
<evidence type="ECO:0000313" key="5">
    <source>
        <dbReference type="Proteomes" id="UP000828390"/>
    </source>
</evidence>
<evidence type="ECO:0000256" key="2">
    <source>
        <dbReference type="SAM" id="SignalP"/>
    </source>
</evidence>
<accession>A0A9D4KCX0</accession>
<keyword evidence="5" id="KW-1185">Reference proteome</keyword>
<dbReference type="Proteomes" id="UP000828390">
    <property type="component" value="Unassembled WGS sequence"/>
</dbReference>
<feature type="signal peptide" evidence="2">
    <location>
        <begin position="1"/>
        <end position="19"/>
    </location>
</feature>
<reference evidence="4" key="1">
    <citation type="journal article" date="2019" name="bioRxiv">
        <title>The Genome of the Zebra Mussel, Dreissena polymorpha: A Resource for Invasive Species Research.</title>
        <authorList>
            <person name="McCartney M.A."/>
            <person name="Auch B."/>
            <person name="Kono T."/>
            <person name="Mallez S."/>
            <person name="Zhang Y."/>
            <person name="Obille A."/>
            <person name="Becker A."/>
            <person name="Abrahante J.E."/>
            <person name="Garbe J."/>
            <person name="Badalamenti J.P."/>
            <person name="Herman A."/>
            <person name="Mangelson H."/>
            <person name="Liachko I."/>
            <person name="Sullivan S."/>
            <person name="Sone E.D."/>
            <person name="Koren S."/>
            <person name="Silverstein K.A.T."/>
            <person name="Beckman K.B."/>
            <person name="Gohl D.M."/>
        </authorList>
    </citation>
    <scope>NUCLEOTIDE SEQUENCE</scope>
    <source>
        <strain evidence="4">Duluth1</strain>
        <tissue evidence="4">Whole animal</tissue>
    </source>
</reference>
<evidence type="ECO:0000313" key="4">
    <source>
        <dbReference type="EMBL" id="KAH3837189.1"/>
    </source>
</evidence>
<evidence type="ECO:0000259" key="3">
    <source>
        <dbReference type="PROSITE" id="PS50060"/>
    </source>
</evidence>
<sequence length="228" mass="25266">MHVFTFQLVLLLVFAETSANIPSIIQRGYGSCTFANETCGYDVRSPWAIHKGSYELMGRPLLQDGQDDAYYVLFEPPPPNGQSFIPISSMSSSPLSAGAACLSFYYTLPASMATLHVMTRTKNNVTMELWNVTNRSFRTWTLERLFLDNGLLMIERANRARKVLRETTYTICTPFFIRGKAQSHYDAGGAPLRDTGSTGMNRGSTGMNRGSIRDDRDEPGKTGAPPGK</sequence>
<reference evidence="4" key="2">
    <citation type="submission" date="2020-11" db="EMBL/GenBank/DDBJ databases">
        <authorList>
            <person name="McCartney M.A."/>
            <person name="Auch B."/>
            <person name="Kono T."/>
            <person name="Mallez S."/>
            <person name="Becker A."/>
            <person name="Gohl D.M."/>
            <person name="Silverstein K.A.T."/>
            <person name="Koren S."/>
            <person name="Bechman K.B."/>
            <person name="Herman A."/>
            <person name="Abrahante J.E."/>
            <person name="Garbe J."/>
        </authorList>
    </citation>
    <scope>NUCLEOTIDE SEQUENCE</scope>
    <source>
        <strain evidence="4">Duluth1</strain>
        <tissue evidence="4">Whole animal</tissue>
    </source>
</reference>
<dbReference type="EMBL" id="JAIWYP010000004">
    <property type="protein sequence ID" value="KAH3837189.1"/>
    <property type="molecule type" value="Genomic_DNA"/>
</dbReference>
<dbReference type="InterPro" id="IPR000998">
    <property type="entry name" value="MAM_dom"/>
</dbReference>
<proteinExistence type="predicted"/>
<dbReference type="PROSITE" id="PS50060">
    <property type="entry name" value="MAM_2"/>
    <property type="match status" value="1"/>
</dbReference>
<gene>
    <name evidence="4" type="ORF">DPMN_110569</name>
</gene>
<name>A0A9D4KCX0_DREPO</name>
<dbReference type="Pfam" id="PF00629">
    <property type="entry name" value="MAM"/>
    <property type="match status" value="1"/>
</dbReference>
<comment type="caution">
    <text evidence="4">The sequence shown here is derived from an EMBL/GenBank/DDBJ whole genome shotgun (WGS) entry which is preliminary data.</text>
</comment>
<feature type="compositionally biased region" description="Basic and acidic residues" evidence="1">
    <location>
        <begin position="211"/>
        <end position="220"/>
    </location>
</feature>
<dbReference type="Gene3D" id="2.60.120.200">
    <property type="match status" value="1"/>
</dbReference>
<dbReference type="InterPro" id="IPR013320">
    <property type="entry name" value="ConA-like_dom_sf"/>
</dbReference>
<feature type="domain" description="MAM" evidence="3">
    <location>
        <begin position="30"/>
        <end position="148"/>
    </location>
</feature>
<feature type="region of interest" description="Disordered" evidence="1">
    <location>
        <begin position="187"/>
        <end position="228"/>
    </location>
</feature>
<protein>
    <recommendedName>
        <fullName evidence="3">MAM domain-containing protein</fullName>
    </recommendedName>
</protein>